<proteinExistence type="predicted"/>
<dbReference type="AlphaFoldDB" id="A0AAV0CJ51"/>
<evidence type="ECO:0000313" key="2">
    <source>
        <dbReference type="EMBL" id="CAH9074145.1"/>
    </source>
</evidence>
<dbReference type="InterPro" id="IPR008906">
    <property type="entry name" value="HATC_C_dom"/>
</dbReference>
<evidence type="ECO:0000259" key="1">
    <source>
        <dbReference type="Pfam" id="PF05699"/>
    </source>
</evidence>
<dbReference type="PANTHER" id="PTHR23272:SF193">
    <property type="entry name" value="OS07G0624100 PROTEIN"/>
    <property type="match status" value="1"/>
</dbReference>
<feature type="domain" description="HAT C-terminal dimerisation" evidence="1">
    <location>
        <begin position="2"/>
        <end position="68"/>
    </location>
</feature>
<dbReference type="Proteomes" id="UP001152523">
    <property type="component" value="Unassembled WGS sequence"/>
</dbReference>
<dbReference type="SUPFAM" id="SSF53098">
    <property type="entry name" value="Ribonuclease H-like"/>
    <property type="match status" value="1"/>
</dbReference>
<dbReference type="InterPro" id="IPR012337">
    <property type="entry name" value="RNaseH-like_sf"/>
</dbReference>
<dbReference type="PANTHER" id="PTHR23272">
    <property type="entry name" value="BED FINGER-RELATED"/>
    <property type="match status" value="1"/>
</dbReference>
<sequence>MFDVLGWWKSASVKYPILALIAKDVLVVQVSTVASESAFSTGGRIIDSFRSSLTPTSVEALICMQNWLRGDDILIQFQDEPCAEELEFYEGIETELANEKAGSSVSNEDE</sequence>
<dbReference type="Pfam" id="PF05699">
    <property type="entry name" value="Dimer_Tnp_hAT"/>
    <property type="match status" value="1"/>
</dbReference>
<comment type="caution">
    <text evidence="2">The sequence shown here is derived from an EMBL/GenBank/DDBJ whole genome shotgun (WGS) entry which is preliminary data.</text>
</comment>
<reference evidence="2" key="1">
    <citation type="submission" date="2022-07" db="EMBL/GenBank/DDBJ databases">
        <authorList>
            <person name="Macas J."/>
            <person name="Novak P."/>
            <person name="Neumann P."/>
        </authorList>
    </citation>
    <scope>NUCLEOTIDE SEQUENCE</scope>
</reference>
<protein>
    <recommendedName>
        <fullName evidence="1">HAT C-terminal dimerisation domain-containing protein</fullName>
    </recommendedName>
</protein>
<organism evidence="2 3">
    <name type="scientific">Cuscuta epithymum</name>
    <dbReference type="NCBI Taxonomy" id="186058"/>
    <lineage>
        <taxon>Eukaryota</taxon>
        <taxon>Viridiplantae</taxon>
        <taxon>Streptophyta</taxon>
        <taxon>Embryophyta</taxon>
        <taxon>Tracheophyta</taxon>
        <taxon>Spermatophyta</taxon>
        <taxon>Magnoliopsida</taxon>
        <taxon>eudicotyledons</taxon>
        <taxon>Gunneridae</taxon>
        <taxon>Pentapetalae</taxon>
        <taxon>asterids</taxon>
        <taxon>lamiids</taxon>
        <taxon>Solanales</taxon>
        <taxon>Convolvulaceae</taxon>
        <taxon>Cuscuteae</taxon>
        <taxon>Cuscuta</taxon>
        <taxon>Cuscuta subgen. Cuscuta</taxon>
    </lineage>
</organism>
<dbReference type="GO" id="GO:0046983">
    <property type="term" value="F:protein dimerization activity"/>
    <property type="evidence" value="ECO:0007669"/>
    <property type="project" value="InterPro"/>
</dbReference>
<feature type="non-terminal residue" evidence="2">
    <location>
        <position position="110"/>
    </location>
</feature>
<dbReference type="EMBL" id="CAMAPF010000026">
    <property type="protein sequence ID" value="CAH9074145.1"/>
    <property type="molecule type" value="Genomic_DNA"/>
</dbReference>
<evidence type="ECO:0000313" key="3">
    <source>
        <dbReference type="Proteomes" id="UP001152523"/>
    </source>
</evidence>
<name>A0AAV0CJ51_9ASTE</name>
<accession>A0AAV0CJ51</accession>
<keyword evidence="3" id="KW-1185">Reference proteome</keyword>
<gene>
    <name evidence="2" type="ORF">CEPIT_LOCUS4933</name>
</gene>